<proteinExistence type="predicted"/>
<reference evidence="1 2" key="1">
    <citation type="submission" date="2015-01" db="EMBL/GenBank/DDBJ databases">
        <title>Draft genome sequence of Pedobacter sp. NL19 isolated from sludge of an effluent treatment pond in an abandoned uranium mine.</title>
        <authorList>
            <person name="Santos T."/>
            <person name="Caetano T."/>
            <person name="Covas C."/>
            <person name="Cruz A."/>
            <person name="Mendo S."/>
        </authorList>
    </citation>
    <scope>NUCLEOTIDE SEQUENCE [LARGE SCALE GENOMIC DNA]</scope>
    <source>
        <strain evidence="1 2">NL19</strain>
    </source>
</reference>
<gene>
    <name evidence="1" type="ORF">TH53_15365</name>
</gene>
<comment type="caution">
    <text evidence="1">The sequence shown here is derived from an EMBL/GenBank/DDBJ whole genome shotgun (WGS) entry which is preliminary data.</text>
</comment>
<dbReference type="EMBL" id="JXRA01000065">
    <property type="protein sequence ID" value="KIO76333.1"/>
    <property type="molecule type" value="Genomic_DNA"/>
</dbReference>
<organism evidence="1 2">
    <name type="scientific">Pedobacter lusitanus</name>
    <dbReference type="NCBI Taxonomy" id="1503925"/>
    <lineage>
        <taxon>Bacteria</taxon>
        <taxon>Pseudomonadati</taxon>
        <taxon>Bacteroidota</taxon>
        <taxon>Sphingobacteriia</taxon>
        <taxon>Sphingobacteriales</taxon>
        <taxon>Sphingobacteriaceae</taxon>
        <taxon>Pedobacter</taxon>
    </lineage>
</organism>
<name>A0A0D0F460_9SPHI</name>
<evidence type="ECO:0000313" key="2">
    <source>
        <dbReference type="Proteomes" id="UP000032049"/>
    </source>
</evidence>
<accession>A0A0D0F460</accession>
<sequence length="64" mass="7009">MVHGWVGLKIRDIRILPLESAGSAGYKIRILKKILTTTIATTSPFREGHSHGGCGVNRFVIVHV</sequence>
<dbReference type="Proteomes" id="UP000032049">
    <property type="component" value="Unassembled WGS sequence"/>
</dbReference>
<keyword evidence="2" id="KW-1185">Reference proteome</keyword>
<evidence type="ECO:0000313" key="1">
    <source>
        <dbReference type="EMBL" id="KIO76333.1"/>
    </source>
</evidence>
<dbReference type="AlphaFoldDB" id="A0A0D0F460"/>
<protein>
    <submittedName>
        <fullName evidence="1">Uncharacterized protein</fullName>
    </submittedName>
</protein>